<gene>
    <name evidence="1" type="ORF">SSE37_08453</name>
</gene>
<protein>
    <submittedName>
        <fullName evidence="1">Uncharacterized protein</fullName>
    </submittedName>
</protein>
<evidence type="ECO:0000313" key="1">
    <source>
        <dbReference type="EMBL" id="EBA09825.1"/>
    </source>
</evidence>
<comment type="caution">
    <text evidence="1">The sequence shown here is derived from an EMBL/GenBank/DDBJ whole genome shotgun (WGS) entry which is preliminary data.</text>
</comment>
<dbReference type="AlphaFoldDB" id="A3JZC2"/>
<proteinExistence type="predicted"/>
<evidence type="ECO:0000313" key="2">
    <source>
        <dbReference type="Proteomes" id="UP000005713"/>
    </source>
</evidence>
<keyword evidence="2" id="KW-1185">Reference proteome</keyword>
<reference evidence="1 2" key="1">
    <citation type="submission" date="2006-06" db="EMBL/GenBank/DDBJ databases">
        <authorList>
            <person name="Moran M.A."/>
            <person name="Ferriera S."/>
            <person name="Johnson J."/>
            <person name="Kravitz S."/>
            <person name="Beeson K."/>
            <person name="Sutton G."/>
            <person name="Rogers Y.-H."/>
            <person name="Friedman R."/>
            <person name="Frazier M."/>
            <person name="Venter J.C."/>
        </authorList>
    </citation>
    <scope>NUCLEOTIDE SEQUENCE [LARGE SCALE GENOMIC DNA]</scope>
    <source>
        <strain evidence="1 2">E-37</strain>
    </source>
</reference>
<dbReference type="Proteomes" id="UP000005713">
    <property type="component" value="Unassembled WGS sequence"/>
</dbReference>
<organism evidence="1 2">
    <name type="scientific">Sagittula stellata (strain ATCC 700073 / DSM 11524 / E-37)</name>
    <dbReference type="NCBI Taxonomy" id="388399"/>
    <lineage>
        <taxon>Bacteria</taxon>
        <taxon>Pseudomonadati</taxon>
        <taxon>Pseudomonadota</taxon>
        <taxon>Alphaproteobacteria</taxon>
        <taxon>Rhodobacterales</taxon>
        <taxon>Roseobacteraceae</taxon>
        <taxon>Sagittula</taxon>
    </lineage>
</organism>
<sequence>MSAKAKFVFTGRPSVALPQMADVLKPYLRVEGLHVDDVSLNALRMAAPGLTLSFAVSHMADETVVTLSLDLGDADASARLAELAYRFTRALDVTSVIWQDRKTAIPRTAFLEGLDAVFAPAPPPIAPRRVSVRRAVTMRPRQTRVTDDRFDAHVAAFEDHMRAAFRREATAAEIAGERVGIQNQVSDVAGNLAKNPGLRAASLVVTITTLVLSGGFSGMI</sequence>
<name>A3JZC2_SAGS3</name>
<dbReference type="RefSeq" id="WP_005856079.1">
    <property type="nucleotide sequence ID" value="NZ_AAYA01000002.1"/>
</dbReference>
<accession>A3JZC2</accession>
<dbReference type="EMBL" id="AAYA01000002">
    <property type="protein sequence ID" value="EBA09825.1"/>
    <property type="molecule type" value="Genomic_DNA"/>
</dbReference>
<dbReference type="OrthoDB" id="7877404at2"/>